<sequence>MLLPYPTKLINVIKLSHHGCNHHQLRWRPGSLFSLIGVGISKTLSYDEALQQSIYGASGIDLNGAISLVAENPVVIDGVLSTALAVPVVISQLVGKGKAWGNGE</sequence>
<organism evidence="1 2">
    <name type="scientific">Striga asiatica</name>
    <name type="common">Asiatic witchweed</name>
    <name type="synonym">Buchnera asiatica</name>
    <dbReference type="NCBI Taxonomy" id="4170"/>
    <lineage>
        <taxon>Eukaryota</taxon>
        <taxon>Viridiplantae</taxon>
        <taxon>Streptophyta</taxon>
        <taxon>Embryophyta</taxon>
        <taxon>Tracheophyta</taxon>
        <taxon>Spermatophyta</taxon>
        <taxon>Magnoliopsida</taxon>
        <taxon>eudicotyledons</taxon>
        <taxon>Gunneridae</taxon>
        <taxon>Pentapetalae</taxon>
        <taxon>asterids</taxon>
        <taxon>lamiids</taxon>
        <taxon>Lamiales</taxon>
        <taxon>Orobanchaceae</taxon>
        <taxon>Buchnereae</taxon>
        <taxon>Striga</taxon>
    </lineage>
</organism>
<dbReference type="GO" id="GO:0008168">
    <property type="term" value="F:methyltransferase activity"/>
    <property type="evidence" value="ECO:0007669"/>
    <property type="project" value="UniProtKB-KW"/>
</dbReference>
<dbReference type="GO" id="GO:0032259">
    <property type="term" value="P:methylation"/>
    <property type="evidence" value="ECO:0007669"/>
    <property type="project" value="UniProtKB-KW"/>
</dbReference>
<reference evidence="2" key="1">
    <citation type="journal article" date="2019" name="Curr. Biol.">
        <title>Genome Sequence of Striga asiatica Provides Insight into the Evolution of Plant Parasitism.</title>
        <authorList>
            <person name="Yoshida S."/>
            <person name="Kim S."/>
            <person name="Wafula E.K."/>
            <person name="Tanskanen J."/>
            <person name="Kim Y.M."/>
            <person name="Honaas L."/>
            <person name="Yang Z."/>
            <person name="Spallek T."/>
            <person name="Conn C.E."/>
            <person name="Ichihashi Y."/>
            <person name="Cheong K."/>
            <person name="Cui S."/>
            <person name="Der J.P."/>
            <person name="Gundlach H."/>
            <person name="Jiao Y."/>
            <person name="Hori C."/>
            <person name="Ishida J.K."/>
            <person name="Kasahara H."/>
            <person name="Kiba T."/>
            <person name="Kim M.S."/>
            <person name="Koo N."/>
            <person name="Laohavisit A."/>
            <person name="Lee Y.H."/>
            <person name="Lumba S."/>
            <person name="McCourt P."/>
            <person name="Mortimer J.C."/>
            <person name="Mutuku J.M."/>
            <person name="Nomura T."/>
            <person name="Sasaki-Sekimoto Y."/>
            <person name="Seto Y."/>
            <person name="Wang Y."/>
            <person name="Wakatake T."/>
            <person name="Sakakibara H."/>
            <person name="Demura T."/>
            <person name="Yamaguchi S."/>
            <person name="Yoneyama K."/>
            <person name="Manabe R.I."/>
            <person name="Nelson D.C."/>
            <person name="Schulman A.H."/>
            <person name="Timko M.P."/>
            <person name="dePamphilis C.W."/>
            <person name="Choi D."/>
            <person name="Shirasu K."/>
        </authorList>
    </citation>
    <scope>NUCLEOTIDE SEQUENCE [LARGE SCALE GENOMIC DNA]</scope>
    <source>
        <strain evidence="2">cv. UVA1</strain>
    </source>
</reference>
<keyword evidence="1" id="KW-0808">Transferase</keyword>
<accession>A0A5A7PEC2</accession>
<evidence type="ECO:0000313" key="1">
    <source>
        <dbReference type="EMBL" id="GER31295.1"/>
    </source>
</evidence>
<keyword evidence="1" id="KW-0489">Methyltransferase</keyword>
<proteinExistence type="predicted"/>
<dbReference type="AlphaFoldDB" id="A0A5A7PEC2"/>
<gene>
    <name evidence="1" type="ORF">STAS_07272</name>
</gene>
<evidence type="ECO:0000313" key="2">
    <source>
        <dbReference type="Proteomes" id="UP000325081"/>
    </source>
</evidence>
<keyword evidence="2" id="KW-1185">Reference proteome</keyword>
<dbReference type="Proteomes" id="UP000325081">
    <property type="component" value="Unassembled WGS sequence"/>
</dbReference>
<protein>
    <submittedName>
        <fullName evidence="1">S-adenosyl-L-methionine-dependentmethyltransferases superfamily protein</fullName>
    </submittedName>
</protein>
<dbReference type="EMBL" id="BKCP01004439">
    <property type="protein sequence ID" value="GER31295.1"/>
    <property type="molecule type" value="Genomic_DNA"/>
</dbReference>
<comment type="caution">
    <text evidence="1">The sequence shown here is derived from an EMBL/GenBank/DDBJ whole genome shotgun (WGS) entry which is preliminary data.</text>
</comment>
<name>A0A5A7PEC2_STRAF</name>